<evidence type="ECO:0000256" key="3">
    <source>
        <dbReference type="ARBA" id="ARBA00023015"/>
    </source>
</evidence>
<dbReference type="Gene3D" id="1.10.10.10">
    <property type="entry name" value="Winged helix-like DNA-binding domain superfamily/Winged helix DNA-binding domain"/>
    <property type="match status" value="1"/>
</dbReference>
<keyword evidence="4" id="KW-0804">Transcription</keyword>
<keyword evidence="3" id="KW-0805">Transcription regulation</keyword>
<dbReference type="InterPro" id="IPR003018">
    <property type="entry name" value="GAF"/>
</dbReference>
<dbReference type="InterPro" id="IPR005561">
    <property type="entry name" value="ANTAR"/>
</dbReference>
<dbReference type="RefSeq" id="WP_344249769.1">
    <property type="nucleotide sequence ID" value="NZ_BAAAPM010000008.1"/>
</dbReference>
<dbReference type="Proteomes" id="UP001501138">
    <property type="component" value="Unassembled WGS sequence"/>
</dbReference>
<reference evidence="6 7" key="1">
    <citation type="journal article" date="2019" name="Int. J. Syst. Evol. Microbiol.">
        <title>The Global Catalogue of Microorganisms (GCM) 10K type strain sequencing project: providing services to taxonomists for standard genome sequencing and annotation.</title>
        <authorList>
            <consortium name="The Broad Institute Genomics Platform"/>
            <consortium name="The Broad Institute Genome Sequencing Center for Infectious Disease"/>
            <person name="Wu L."/>
            <person name="Ma J."/>
        </authorList>
    </citation>
    <scope>NUCLEOTIDE SEQUENCE [LARGE SCALE GENOMIC DNA]</scope>
    <source>
        <strain evidence="6 7">JCM 15589</strain>
    </source>
</reference>
<dbReference type="SUPFAM" id="SSF52172">
    <property type="entry name" value="CheY-like"/>
    <property type="match status" value="1"/>
</dbReference>
<dbReference type="SUPFAM" id="SSF55781">
    <property type="entry name" value="GAF domain-like"/>
    <property type="match status" value="1"/>
</dbReference>
<keyword evidence="1" id="KW-0808">Transferase</keyword>
<dbReference type="SMART" id="SM01012">
    <property type="entry name" value="ANTAR"/>
    <property type="match status" value="1"/>
</dbReference>
<sequence>MPLSGYLHEYATRAAGVLGDEVEASITLRQHGVTVRAGSSAPDAGRCDQAEAMADEGPCVQAMTSATVLAVPSVADDARWGAWREQTVREGFVKALALPAVVAPGIVLALNLYSRKPTAWEEDVVRAGESYARLIAAAVRLQLEFADLEAAAGAFHRRLSDGAVVERAVGAIMQTNDCTEAQARELLRSASTARDVDEREIARTILRSLVMGGLGEISDDTPTGP</sequence>
<gene>
    <name evidence="6" type="ORF">GCM10009809_33370</name>
</gene>
<accession>A0ABN2JQC5</accession>
<evidence type="ECO:0000313" key="6">
    <source>
        <dbReference type="EMBL" id="GAA1735522.1"/>
    </source>
</evidence>
<dbReference type="EMBL" id="BAAAPM010000008">
    <property type="protein sequence ID" value="GAA1735522.1"/>
    <property type="molecule type" value="Genomic_DNA"/>
</dbReference>
<comment type="caution">
    <text evidence="6">The sequence shown here is derived from an EMBL/GenBank/DDBJ whole genome shotgun (WGS) entry which is preliminary data.</text>
</comment>
<evidence type="ECO:0000259" key="5">
    <source>
        <dbReference type="PROSITE" id="PS50921"/>
    </source>
</evidence>
<dbReference type="PROSITE" id="PS50921">
    <property type="entry name" value="ANTAR"/>
    <property type="match status" value="1"/>
</dbReference>
<proteinExistence type="predicted"/>
<dbReference type="InterPro" id="IPR029016">
    <property type="entry name" value="GAF-like_dom_sf"/>
</dbReference>
<feature type="domain" description="ANTAR" evidence="5">
    <location>
        <begin position="145"/>
        <end position="206"/>
    </location>
</feature>
<evidence type="ECO:0000256" key="2">
    <source>
        <dbReference type="ARBA" id="ARBA00022777"/>
    </source>
</evidence>
<evidence type="ECO:0000313" key="7">
    <source>
        <dbReference type="Proteomes" id="UP001501138"/>
    </source>
</evidence>
<dbReference type="InterPro" id="IPR036388">
    <property type="entry name" value="WH-like_DNA-bd_sf"/>
</dbReference>
<dbReference type="Pfam" id="PF03861">
    <property type="entry name" value="ANTAR"/>
    <property type="match status" value="1"/>
</dbReference>
<protein>
    <submittedName>
        <fullName evidence="6">GAF and ANTAR domain-containing protein</fullName>
    </submittedName>
</protein>
<dbReference type="Gene3D" id="3.30.450.40">
    <property type="match status" value="1"/>
</dbReference>
<evidence type="ECO:0000256" key="4">
    <source>
        <dbReference type="ARBA" id="ARBA00023163"/>
    </source>
</evidence>
<evidence type="ECO:0000256" key="1">
    <source>
        <dbReference type="ARBA" id="ARBA00022679"/>
    </source>
</evidence>
<dbReference type="Pfam" id="PF13185">
    <property type="entry name" value="GAF_2"/>
    <property type="match status" value="1"/>
</dbReference>
<name>A0ABN2JQC5_9MICO</name>
<organism evidence="6 7">
    <name type="scientific">Isoptericola hypogeus</name>
    <dbReference type="NCBI Taxonomy" id="300179"/>
    <lineage>
        <taxon>Bacteria</taxon>
        <taxon>Bacillati</taxon>
        <taxon>Actinomycetota</taxon>
        <taxon>Actinomycetes</taxon>
        <taxon>Micrococcales</taxon>
        <taxon>Promicromonosporaceae</taxon>
        <taxon>Isoptericola</taxon>
    </lineage>
</organism>
<dbReference type="InterPro" id="IPR011006">
    <property type="entry name" value="CheY-like_superfamily"/>
</dbReference>
<keyword evidence="2" id="KW-0418">Kinase</keyword>
<keyword evidence="7" id="KW-1185">Reference proteome</keyword>